<sequence>MKRTPRRTMTIAALVAVPALALAPVAAAVPVGINFACQASALGSTYDFTLTQPADVSAPASVSAGSAFSVTIDPAAASVPATVGTYALRRVQNLTFKVPVPANSTYVSGSLSGGSGVGATALSQAGGVVTLTATGPVNGGASFELPAITLNLTAGSPGTVETTLYGSGYGNPGLTATAVVRVILLDVNVPASCYPDPNPVLTTTTVV</sequence>
<name>A0A2S6GV33_9PSEU</name>
<comment type="caution">
    <text evidence="2">The sequence shown here is derived from an EMBL/GenBank/DDBJ whole genome shotgun (WGS) entry which is preliminary data.</text>
</comment>
<feature type="chain" id="PRO_5015739111" evidence="1">
    <location>
        <begin position="29"/>
        <end position="207"/>
    </location>
</feature>
<dbReference type="AlphaFoldDB" id="A0A2S6GV33"/>
<keyword evidence="3" id="KW-1185">Reference proteome</keyword>
<protein>
    <submittedName>
        <fullName evidence="2">Dehydratase</fullName>
    </submittedName>
</protein>
<dbReference type="EMBL" id="PTIX01000004">
    <property type="protein sequence ID" value="PPK69105.1"/>
    <property type="molecule type" value="Genomic_DNA"/>
</dbReference>
<organism evidence="2 3">
    <name type="scientific">Actinokineospora auranticolor</name>
    <dbReference type="NCBI Taxonomy" id="155976"/>
    <lineage>
        <taxon>Bacteria</taxon>
        <taxon>Bacillati</taxon>
        <taxon>Actinomycetota</taxon>
        <taxon>Actinomycetes</taxon>
        <taxon>Pseudonocardiales</taxon>
        <taxon>Pseudonocardiaceae</taxon>
        <taxon>Actinokineospora</taxon>
    </lineage>
</organism>
<accession>A0A2S6GV33</accession>
<evidence type="ECO:0000256" key="1">
    <source>
        <dbReference type="SAM" id="SignalP"/>
    </source>
</evidence>
<proteinExistence type="predicted"/>
<dbReference type="OrthoDB" id="3820986at2"/>
<evidence type="ECO:0000313" key="2">
    <source>
        <dbReference type="EMBL" id="PPK69105.1"/>
    </source>
</evidence>
<gene>
    <name evidence="2" type="ORF">CLV40_104356</name>
</gene>
<keyword evidence="1" id="KW-0732">Signal</keyword>
<evidence type="ECO:0000313" key="3">
    <source>
        <dbReference type="Proteomes" id="UP000239203"/>
    </source>
</evidence>
<reference evidence="2 3" key="1">
    <citation type="submission" date="2018-02" db="EMBL/GenBank/DDBJ databases">
        <title>Genomic Encyclopedia of Archaeal and Bacterial Type Strains, Phase II (KMG-II): from individual species to whole genera.</title>
        <authorList>
            <person name="Goeker M."/>
        </authorList>
    </citation>
    <scope>NUCLEOTIDE SEQUENCE [LARGE SCALE GENOMIC DNA]</scope>
    <source>
        <strain evidence="2 3">YU 961-1</strain>
    </source>
</reference>
<dbReference type="Proteomes" id="UP000239203">
    <property type="component" value="Unassembled WGS sequence"/>
</dbReference>
<feature type="signal peptide" evidence="1">
    <location>
        <begin position="1"/>
        <end position="28"/>
    </location>
</feature>
<dbReference type="RefSeq" id="WP_104478626.1">
    <property type="nucleotide sequence ID" value="NZ_CP154825.1"/>
</dbReference>